<protein>
    <submittedName>
        <fullName evidence="2">TraX protein</fullName>
    </submittedName>
</protein>
<feature type="transmembrane region" description="Helical" evidence="1">
    <location>
        <begin position="30"/>
        <end position="49"/>
    </location>
</feature>
<reference evidence="2 3" key="1">
    <citation type="submission" date="2019-02" db="EMBL/GenBank/DDBJ databases">
        <title>Genomic Encyclopedia of Type Strains, Phase IV (KMG-IV): sequencing the most valuable type-strain genomes for metagenomic binning, comparative biology and taxonomic classification.</title>
        <authorList>
            <person name="Goeker M."/>
        </authorList>
    </citation>
    <scope>NUCLEOTIDE SEQUENCE [LARGE SCALE GENOMIC DNA]</scope>
    <source>
        <strain evidence="2 3">DSM 29486</strain>
    </source>
</reference>
<sequence>MRGLSAQALRITAALSMVIDHVGAVFFPEAVWMTAVGRIAYPLFAFLIVEGAVHTRDWKKYALRLLLLAVISELPFDWLTLEAGIWTEEAWHIGIFSLERQNTVFTLLAGLLVAEAAVRGDARQNPYIGFLAAVAGAGAAWLLQFDYGGAGVLLIYFFYLFRGSFWLQALSLGLLSVLAMGGLQVFALAAAVPIFLYSGRNGRAGRAAQAGMYLFYPLHLIVISMIGALL</sequence>
<proteinExistence type="predicted"/>
<feature type="transmembrane region" description="Helical" evidence="1">
    <location>
        <begin position="130"/>
        <end position="159"/>
    </location>
</feature>
<accession>A0A4Q7PPQ2</accession>
<evidence type="ECO:0000256" key="1">
    <source>
        <dbReference type="SAM" id="Phobius"/>
    </source>
</evidence>
<keyword evidence="1" id="KW-0472">Membrane</keyword>
<evidence type="ECO:0000313" key="3">
    <source>
        <dbReference type="Proteomes" id="UP000292927"/>
    </source>
</evidence>
<dbReference type="Pfam" id="PF05857">
    <property type="entry name" value="TraX"/>
    <property type="match status" value="1"/>
</dbReference>
<evidence type="ECO:0000313" key="2">
    <source>
        <dbReference type="EMBL" id="RZT02853.1"/>
    </source>
</evidence>
<dbReference type="Proteomes" id="UP000292927">
    <property type="component" value="Unassembled WGS sequence"/>
</dbReference>
<dbReference type="InterPro" id="IPR008875">
    <property type="entry name" value="TraX"/>
</dbReference>
<dbReference type="AlphaFoldDB" id="A0A4Q7PPQ2"/>
<name>A0A4Q7PPQ2_9FIRM</name>
<dbReference type="EMBL" id="SGXF01000001">
    <property type="protein sequence ID" value="RZT02853.1"/>
    <property type="molecule type" value="Genomic_DNA"/>
</dbReference>
<dbReference type="RefSeq" id="WP_130433580.1">
    <property type="nucleotide sequence ID" value="NZ_SGXF01000001.1"/>
</dbReference>
<keyword evidence="3" id="KW-1185">Reference proteome</keyword>
<keyword evidence="1" id="KW-1133">Transmembrane helix</keyword>
<feature type="transmembrane region" description="Helical" evidence="1">
    <location>
        <begin position="165"/>
        <end position="198"/>
    </location>
</feature>
<feature type="transmembrane region" description="Helical" evidence="1">
    <location>
        <begin position="210"/>
        <end position="229"/>
    </location>
</feature>
<organism evidence="2 3">
    <name type="scientific">Cuneatibacter caecimuris</name>
    <dbReference type="NCBI Taxonomy" id="1796618"/>
    <lineage>
        <taxon>Bacteria</taxon>
        <taxon>Bacillati</taxon>
        <taxon>Bacillota</taxon>
        <taxon>Clostridia</taxon>
        <taxon>Lachnospirales</taxon>
        <taxon>Lachnospiraceae</taxon>
        <taxon>Cuneatibacter</taxon>
    </lineage>
</organism>
<comment type="caution">
    <text evidence="2">The sequence shown here is derived from an EMBL/GenBank/DDBJ whole genome shotgun (WGS) entry which is preliminary data.</text>
</comment>
<gene>
    <name evidence="2" type="ORF">EV209_0982</name>
</gene>
<keyword evidence="1" id="KW-0812">Transmembrane</keyword>
<dbReference type="OrthoDB" id="9781069at2"/>